<dbReference type="KEGG" id="aqu:109582851"/>
<evidence type="ECO:0000313" key="1">
    <source>
        <dbReference type="EnsemblMetazoa" id="Aqu2.1.28750_001"/>
    </source>
</evidence>
<sequence length="211" mass="23035">MAGMKDINVAYVNATGQTDFEVVVFTKNFNINTPNVYYAAWKILRGQAEIEFVYPASMKVSATYTSSGQIVKAGPFPSKLGSTWEITQDSISSTATLKEVKAPTNPNGSIVIRNIPPATWSGNMFDLGVYKNGSLLVIEKDVLVGNQVGFLLKPKLYFGVVRNLVEGDIFTSLEITSFLTEFDLTNYPNGLKVTLNFPVGGEYVFSGEAMS</sequence>
<dbReference type="Proteomes" id="UP000007879">
    <property type="component" value="Unassembled WGS sequence"/>
</dbReference>
<organism evidence="1">
    <name type="scientific">Amphimedon queenslandica</name>
    <name type="common">Sponge</name>
    <dbReference type="NCBI Taxonomy" id="400682"/>
    <lineage>
        <taxon>Eukaryota</taxon>
        <taxon>Metazoa</taxon>
        <taxon>Porifera</taxon>
        <taxon>Demospongiae</taxon>
        <taxon>Heteroscleromorpha</taxon>
        <taxon>Haplosclerida</taxon>
        <taxon>Niphatidae</taxon>
        <taxon>Amphimedon</taxon>
    </lineage>
</organism>
<dbReference type="InParanoid" id="A0A1X7UL94"/>
<evidence type="ECO:0000313" key="2">
    <source>
        <dbReference type="Proteomes" id="UP000007879"/>
    </source>
</evidence>
<name>A0A1X7UL94_AMPQE</name>
<proteinExistence type="predicted"/>
<reference evidence="1" key="2">
    <citation type="submission" date="2017-05" db="UniProtKB">
        <authorList>
            <consortium name="EnsemblMetazoa"/>
        </authorList>
    </citation>
    <scope>IDENTIFICATION</scope>
</reference>
<dbReference type="EnsemblMetazoa" id="XM_019997859.1">
    <property type="protein sequence ID" value="XP_019853418.1"/>
    <property type="gene ID" value="LOC109582851"/>
</dbReference>
<protein>
    <submittedName>
        <fullName evidence="1">Uncharacterized protein</fullName>
    </submittedName>
</protein>
<dbReference type="EnsemblMetazoa" id="Aqu2.1.28750_001">
    <property type="protein sequence ID" value="Aqu2.1.28750_001"/>
    <property type="gene ID" value="Aqu2.1.28750"/>
</dbReference>
<keyword evidence="2" id="KW-1185">Reference proteome</keyword>
<accession>A0A1X7UL94</accession>
<gene>
    <name evidence="1" type="primary">109582851</name>
</gene>
<reference evidence="2" key="1">
    <citation type="journal article" date="2010" name="Nature">
        <title>The Amphimedon queenslandica genome and the evolution of animal complexity.</title>
        <authorList>
            <person name="Srivastava M."/>
            <person name="Simakov O."/>
            <person name="Chapman J."/>
            <person name="Fahey B."/>
            <person name="Gauthier M.E."/>
            <person name="Mitros T."/>
            <person name="Richards G.S."/>
            <person name="Conaco C."/>
            <person name="Dacre M."/>
            <person name="Hellsten U."/>
            <person name="Larroux C."/>
            <person name="Putnam N.H."/>
            <person name="Stanke M."/>
            <person name="Adamska M."/>
            <person name="Darling A."/>
            <person name="Degnan S.M."/>
            <person name="Oakley T.H."/>
            <person name="Plachetzki D.C."/>
            <person name="Zhai Y."/>
            <person name="Adamski M."/>
            <person name="Calcino A."/>
            <person name="Cummins S.F."/>
            <person name="Goodstein D.M."/>
            <person name="Harris C."/>
            <person name="Jackson D.J."/>
            <person name="Leys S.P."/>
            <person name="Shu S."/>
            <person name="Woodcroft B.J."/>
            <person name="Vervoort M."/>
            <person name="Kosik K.S."/>
            <person name="Manning G."/>
            <person name="Degnan B.M."/>
            <person name="Rokhsar D.S."/>
        </authorList>
    </citation>
    <scope>NUCLEOTIDE SEQUENCE [LARGE SCALE GENOMIC DNA]</scope>
</reference>
<dbReference type="AlphaFoldDB" id="A0A1X7UL94"/>